<keyword evidence="1" id="KW-1133">Transmembrane helix</keyword>
<proteinExistence type="predicted"/>
<gene>
    <name evidence="2" type="ORF">DXC19_11495</name>
</gene>
<dbReference type="AlphaFoldDB" id="A0A8B2ZKE6"/>
<feature type="transmembrane region" description="Helical" evidence="1">
    <location>
        <begin position="73"/>
        <end position="96"/>
    </location>
</feature>
<dbReference type="RefSeq" id="WP_117725958.1">
    <property type="nucleotide sequence ID" value="NZ_CABMFV010000009.1"/>
</dbReference>
<dbReference type="EMBL" id="QSTD01000009">
    <property type="protein sequence ID" value="RGM28303.1"/>
    <property type="molecule type" value="Genomic_DNA"/>
</dbReference>
<dbReference type="Proteomes" id="UP000261016">
    <property type="component" value="Unassembled WGS sequence"/>
</dbReference>
<keyword evidence="1" id="KW-0812">Transmembrane</keyword>
<sequence>MSNDDSIQPNYIYGFKTDLRQKSSAVELRIDKVDKFNIPYALIPKRAVYGILMIVVIGLFNFFFMITDVKRLLYLGLPLVIGDIGILILIFLYVFIFPKFGSLLYISTNLISHIYYNRQVRKGKKPRSKATGFLPTRKDGLVRYANGDVARMFWLDGKTLKTAYPHEVLKQEEVAAAYHNNRNRTVTETIITSSEKQNTELQIENLRAMEKTTDNEGIQDLINLQRRYVEQRIEGARTTFVQYLLMIAPDERNLEDAIETLFASVEEGLYYNVSAMTKQETDRLLSEIKGFR</sequence>
<evidence type="ECO:0000256" key="1">
    <source>
        <dbReference type="SAM" id="Phobius"/>
    </source>
</evidence>
<evidence type="ECO:0000313" key="3">
    <source>
        <dbReference type="Proteomes" id="UP000261016"/>
    </source>
</evidence>
<accession>A0A8B2ZKE6</accession>
<evidence type="ECO:0000313" key="2">
    <source>
        <dbReference type="EMBL" id="RGM28303.1"/>
    </source>
</evidence>
<name>A0A8B2ZKE6_STAWA</name>
<organism evidence="2 3">
    <name type="scientific">Staphylococcus warneri</name>
    <dbReference type="NCBI Taxonomy" id="1292"/>
    <lineage>
        <taxon>Bacteria</taxon>
        <taxon>Bacillati</taxon>
        <taxon>Bacillota</taxon>
        <taxon>Bacilli</taxon>
        <taxon>Bacillales</taxon>
        <taxon>Staphylococcaceae</taxon>
        <taxon>Staphylococcus</taxon>
    </lineage>
</organism>
<protein>
    <submittedName>
        <fullName evidence="2">Uncharacterized protein</fullName>
    </submittedName>
</protein>
<feature type="transmembrane region" description="Helical" evidence="1">
    <location>
        <begin position="47"/>
        <end position="66"/>
    </location>
</feature>
<keyword evidence="1" id="KW-0472">Membrane</keyword>
<comment type="caution">
    <text evidence="2">The sequence shown here is derived from an EMBL/GenBank/DDBJ whole genome shotgun (WGS) entry which is preliminary data.</text>
</comment>
<reference evidence="2 3" key="1">
    <citation type="submission" date="2018-08" db="EMBL/GenBank/DDBJ databases">
        <title>A genome reference for cultivated species of the human gut microbiota.</title>
        <authorList>
            <person name="Zou Y."/>
            <person name="Xue W."/>
            <person name="Luo G."/>
        </authorList>
    </citation>
    <scope>NUCLEOTIDE SEQUENCE [LARGE SCALE GENOMIC DNA]</scope>
    <source>
        <strain evidence="2 3">OM08-17AT</strain>
    </source>
</reference>